<evidence type="ECO:0000313" key="1">
    <source>
        <dbReference type="EMBL" id="KAK9783936.1"/>
    </source>
</evidence>
<keyword evidence="2" id="KW-1185">Reference proteome</keyword>
<reference evidence="1 2" key="1">
    <citation type="submission" date="2024-02" db="EMBL/GenBank/DDBJ databases">
        <title>First draft genome assembly of two strains of Seiridium cardinale.</title>
        <authorList>
            <person name="Emiliani G."/>
            <person name="Scali E."/>
        </authorList>
    </citation>
    <scope>NUCLEOTIDE SEQUENCE [LARGE SCALE GENOMIC DNA]</scope>
    <source>
        <strain evidence="1 2">BM-138-000479</strain>
    </source>
</reference>
<organism evidence="1 2">
    <name type="scientific">Seiridium cardinale</name>
    <dbReference type="NCBI Taxonomy" id="138064"/>
    <lineage>
        <taxon>Eukaryota</taxon>
        <taxon>Fungi</taxon>
        <taxon>Dikarya</taxon>
        <taxon>Ascomycota</taxon>
        <taxon>Pezizomycotina</taxon>
        <taxon>Sordariomycetes</taxon>
        <taxon>Xylariomycetidae</taxon>
        <taxon>Amphisphaeriales</taxon>
        <taxon>Sporocadaceae</taxon>
        <taxon>Seiridium</taxon>
    </lineage>
</organism>
<name>A0ABR2YAH3_9PEZI</name>
<proteinExistence type="predicted"/>
<comment type="caution">
    <text evidence="1">The sequence shown here is derived from an EMBL/GenBank/DDBJ whole genome shotgun (WGS) entry which is preliminary data.</text>
</comment>
<sequence length="80" mass="8815">MHQRKKVEGGKKDIATEKESILSQVKQGILIAIDNTHKALEKGVNSALDAVEREKEAWGKRLSRGLGEAGCCVQEATRRD</sequence>
<dbReference type="Proteomes" id="UP001465668">
    <property type="component" value="Unassembled WGS sequence"/>
</dbReference>
<evidence type="ECO:0000313" key="2">
    <source>
        <dbReference type="Proteomes" id="UP001465668"/>
    </source>
</evidence>
<gene>
    <name evidence="1" type="ORF">SCAR479_00495</name>
</gene>
<accession>A0ABR2YAH3</accession>
<dbReference type="EMBL" id="JARVKM010000001">
    <property type="protein sequence ID" value="KAK9783936.1"/>
    <property type="molecule type" value="Genomic_DNA"/>
</dbReference>
<protein>
    <submittedName>
        <fullName evidence="1">Uncharacterized protein</fullName>
    </submittedName>
</protein>